<protein>
    <recommendedName>
        <fullName evidence="3">DUF4034 domain-containing protein</fullName>
    </recommendedName>
</protein>
<dbReference type="AlphaFoldDB" id="A0A2S7U3C5"/>
<sequence>MKSALKFLVVLAVLACVGWLRMPFEQRLSLDLTEAHLLSPSFDRESRASLSQKGFVASFGSLRPMLAAFTALSTTKHHGNNDWENLEQAIETTVLLDPYNGYYWDLGAWHLAYNASTSSLENDGLAPLQAKQLFEEYIHKGDNLYTRGIAANPNDIQLRLERARLWSSRHKIEDYPKVAQILRTTLSECELSLRQRQRIRADLFYTLLRIPQRVNEAYILGRELYEESAQNHFPSLLNGLCALQMHPWVKVDDPLSLPQLYSSRTDAIKHLGNYLNDNDSHKPRYGVQDLLDRVSSVDH</sequence>
<dbReference type="Proteomes" id="UP000239907">
    <property type="component" value="Unassembled WGS sequence"/>
</dbReference>
<gene>
    <name evidence="1" type="ORF">BSZ32_11300</name>
</gene>
<evidence type="ECO:0000313" key="2">
    <source>
        <dbReference type="Proteomes" id="UP000239907"/>
    </source>
</evidence>
<evidence type="ECO:0008006" key="3">
    <source>
        <dbReference type="Google" id="ProtNLM"/>
    </source>
</evidence>
<dbReference type="OrthoDB" id="187003at2"/>
<comment type="caution">
    <text evidence="1">The sequence shown here is derived from an EMBL/GenBank/DDBJ whole genome shotgun (WGS) entry which is preliminary data.</text>
</comment>
<accession>A0A2S7U3C5</accession>
<evidence type="ECO:0000313" key="1">
    <source>
        <dbReference type="EMBL" id="PQJ29017.1"/>
    </source>
</evidence>
<keyword evidence="2" id="KW-1185">Reference proteome</keyword>
<dbReference type="RefSeq" id="WP_105043510.1">
    <property type="nucleotide sequence ID" value="NZ_MQWA01000001.1"/>
</dbReference>
<organism evidence="1 2">
    <name type="scientific">Rubritalea profundi</name>
    <dbReference type="NCBI Taxonomy" id="1658618"/>
    <lineage>
        <taxon>Bacteria</taxon>
        <taxon>Pseudomonadati</taxon>
        <taxon>Verrucomicrobiota</taxon>
        <taxon>Verrucomicrobiia</taxon>
        <taxon>Verrucomicrobiales</taxon>
        <taxon>Rubritaleaceae</taxon>
        <taxon>Rubritalea</taxon>
    </lineage>
</organism>
<dbReference type="EMBL" id="MQWA01000001">
    <property type="protein sequence ID" value="PQJ29017.1"/>
    <property type="molecule type" value="Genomic_DNA"/>
</dbReference>
<reference evidence="1 2" key="1">
    <citation type="submission" date="2016-12" db="EMBL/GenBank/DDBJ databases">
        <title>Study of bacterial adaptation to deep sea.</title>
        <authorList>
            <person name="Song J."/>
            <person name="Yoshizawa S."/>
            <person name="Kogure K."/>
        </authorList>
    </citation>
    <scope>NUCLEOTIDE SEQUENCE [LARGE SCALE GENOMIC DNA]</scope>
    <source>
        <strain evidence="1 2">SAORIC-165</strain>
    </source>
</reference>
<name>A0A2S7U3C5_9BACT</name>
<proteinExistence type="predicted"/>